<sequence>METIMKKEPIQKNYIKHFIFILLIALTGVVCVYFFILKPAAGDPYQNEIQAELTERYGEGFIFVGMKHSGNAGNPLLIFAPEREKDMTFYAKSYRYNGEEEIEENYIFTNYLYHSPAVYGINAGVQIDRDELFKEYDAYLSRDGWEHVDLEDFYQFLNHSKLMITDINETNIESKAKVISSILNDYAKIEPFSRYMPTFKEDQYLDIGLYDLWIPYQMTDEKDVEDAFYIPKMFSIWDILHIKDDEDLVQRWLQMDLDELEDGQL</sequence>
<evidence type="ECO:0000313" key="2">
    <source>
        <dbReference type="EMBL" id="RSD28832.1"/>
    </source>
</evidence>
<dbReference type="RefSeq" id="WP_125478794.1">
    <property type="nucleotide sequence ID" value="NZ_RSFW01000006.1"/>
</dbReference>
<evidence type="ECO:0000256" key="1">
    <source>
        <dbReference type="SAM" id="Phobius"/>
    </source>
</evidence>
<dbReference type="EMBL" id="RSFW01000006">
    <property type="protein sequence ID" value="RSD28832.1"/>
    <property type="molecule type" value="Genomic_DNA"/>
</dbReference>
<organism evidence="2 3">
    <name type="scientific">Mesobacillus subterraneus</name>
    <dbReference type="NCBI Taxonomy" id="285983"/>
    <lineage>
        <taxon>Bacteria</taxon>
        <taxon>Bacillati</taxon>
        <taxon>Bacillota</taxon>
        <taxon>Bacilli</taxon>
        <taxon>Bacillales</taxon>
        <taxon>Bacillaceae</taxon>
        <taxon>Mesobacillus</taxon>
    </lineage>
</organism>
<keyword evidence="1" id="KW-0472">Membrane</keyword>
<reference evidence="3" key="1">
    <citation type="submission" date="2018-12" db="EMBL/GenBank/DDBJ databases">
        <title>Bacillus chawlae sp. nov., Bacillus glennii sp. nov., and Bacillus saganii sp. nov. Isolated from the Vehicle Assembly Building at Kennedy Space Center where the Viking Spacecraft were Assembled.</title>
        <authorList>
            <person name="Seuylemezian A."/>
            <person name="Vaishampayan P."/>
        </authorList>
    </citation>
    <scope>NUCLEOTIDE SEQUENCE [LARGE SCALE GENOMIC DNA]</scope>
    <source>
        <strain evidence="3">DSM 13966</strain>
    </source>
</reference>
<dbReference type="Proteomes" id="UP000279911">
    <property type="component" value="Unassembled WGS sequence"/>
</dbReference>
<keyword evidence="1" id="KW-0812">Transmembrane</keyword>
<protein>
    <submittedName>
        <fullName evidence="2">Uncharacterized protein</fullName>
    </submittedName>
</protein>
<dbReference type="AlphaFoldDB" id="A0A3R9KYB0"/>
<proteinExistence type="predicted"/>
<comment type="caution">
    <text evidence="2">The sequence shown here is derived from an EMBL/GenBank/DDBJ whole genome shotgun (WGS) entry which is preliminary data.</text>
</comment>
<accession>A0A3R9KYB0</accession>
<gene>
    <name evidence="2" type="ORF">EJA10_04475</name>
</gene>
<feature type="transmembrane region" description="Helical" evidence="1">
    <location>
        <begin position="14"/>
        <end position="36"/>
    </location>
</feature>
<keyword evidence="1" id="KW-1133">Transmembrane helix</keyword>
<name>A0A3R9KYB0_9BACI</name>
<evidence type="ECO:0000313" key="3">
    <source>
        <dbReference type="Proteomes" id="UP000279911"/>
    </source>
</evidence>